<dbReference type="Proteomes" id="UP000265489">
    <property type="component" value="Unassembled WGS sequence"/>
</dbReference>
<evidence type="ECO:0000313" key="1">
    <source>
        <dbReference type="EMBL" id="RGU94031.1"/>
    </source>
</evidence>
<protein>
    <submittedName>
        <fullName evidence="1">Uncharacterized protein</fullName>
    </submittedName>
</protein>
<evidence type="ECO:0000313" key="2">
    <source>
        <dbReference type="Proteomes" id="UP000265489"/>
    </source>
</evidence>
<dbReference type="RefSeq" id="WP_118324241.1">
    <property type="nucleotide sequence ID" value="NZ_QRYQ01000001.1"/>
</dbReference>
<dbReference type="AlphaFoldDB" id="A0A395W9W5"/>
<sequence>MFEDKFLDRCIYISYKHTEIVVVCSDYEEIISLGTDISKVLWYFMVNKEKFDGLVAKLLNKDIGNNHKKDSNYFQLYSKSNLLKVFTILDK</sequence>
<proteinExistence type="predicted"/>
<accession>A0A395W9W5</accession>
<name>A0A395W9W5_9FIRM</name>
<gene>
    <name evidence="1" type="ORF">DWW32_00520</name>
</gene>
<reference evidence="1 2" key="1">
    <citation type="submission" date="2018-08" db="EMBL/GenBank/DDBJ databases">
        <title>A genome reference for cultivated species of the human gut microbiota.</title>
        <authorList>
            <person name="Zou Y."/>
            <person name="Xue W."/>
            <person name="Luo G."/>
        </authorList>
    </citation>
    <scope>NUCLEOTIDE SEQUENCE [LARGE SCALE GENOMIC DNA]</scope>
    <source>
        <strain evidence="1 2">AF15-20</strain>
    </source>
</reference>
<organism evidence="1 2">
    <name type="scientific">Holdemanella biformis</name>
    <dbReference type="NCBI Taxonomy" id="1735"/>
    <lineage>
        <taxon>Bacteria</taxon>
        <taxon>Bacillati</taxon>
        <taxon>Bacillota</taxon>
        <taxon>Erysipelotrichia</taxon>
        <taxon>Erysipelotrichales</taxon>
        <taxon>Erysipelotrichaceae</taxon>
        <taxon>Holdemanella</taxon>
    </lineage>
</organism>
<dbReference type="EMBL" id="QRYQ01000001">
    <property type="protein sequence ID" value="RGU94031.1"/>
    <property type="molecule type" value="Genomic_DNA"/>
</dbReference>
<comment type="caution">
    <text evidence="1">The sequence shown here is derived from an EMBL/GenBank/DDBJ whole genome shotgun (WGS) entry which is preliminary data.</text>
</comment>